<feature type="transmembrane region" description="Helical" evidence="7">
    <location>
        <begin position="422"/>
        <end position="447"/>
    </location>
</feature>
<accession>A0A7D8YI24</accession>
<feature type="transmembrane region" description="Helical" evidence="7">
    <location>
        <begin position="255"/>
        <end position="275"/>
    </location>
</feature>
<organism evidence="8 9">
    <name type="scientific">Lachnellula cervina</name>
    <dbReference type="NCBI Taxonomy" id="1316786"/>
    <lineage>
        <taxon>Eukaryota</taxon>
        <taxon>Fungi</taxon>
        <taxon>Dikarya</taxon>
        <taxon>Ascomycota</taxon>
        <taxon>Pezizomycotina</taxon>
        <taxon>Leotiomycetes</taxon>
        <taxon>Helotiales</taxon>
        <taxon>Lachnaceae</taxon>
        <taxon>Lachnellula</taxon>
    </lineage>
</organism>
<keyword evidence="5 7" id="KW-0472">Membrane</keyword>
<dbReference type="Gene3D" id="1.20.1740.10">
    <property type="entry name" value="Amino acid/polyamine transporter I"/>
    <property type="match status" value="1"/>
</dbReference>
<feature type="transmembrane region" description="Helical" evidence="7">
    <location>
        <begin position="56"/>
        <end position="77"/>
    </location>
</feature>
<feature type="compositionally biased region" description="Acidic residues" evidence="6">
    <location>
        <begin position="538"/>
        <end position="554"/>
    </location>
</feature>
<dbReference type="GO" id="GO:0022857">
    <property type="term" value="F:transmembrane transporter activity"/>
    <property type="evidence" value="ECO:0007669"/>
    <property type="project" value="InterPro"/>
</dbReference>
<dbReference type="PANTHER" id="PTHR45649">
    <property type="entry name" value="AMINO-ACID PERMEASE BAT1"/>
    <property type="match status" value="1"/>
</dbReference>
<feature type="region of interest" description="Disordered" evidence="6">
    <location>
        <begin position="1"/>
        <end position="31"/>
    </location>
</feature>
<feature type="transmembrane region" description="Helical" evidence="7">
    <location>
        <begin position="89"/>
        <end position="113"/>
    </location>
</feature>
<feature type="transmembrane region" description="Helical" evidence="7">
    <location>
        <begin position="348"/>
        <end position="376"/>
    </location>
</feature>
<dbReference type="InterPro" id="IPR002293">
    <property type="entry name" value="AA/rel_permease1"/>
</dbReference>
<dbReference type="GO" id="GO:0016020">
    <property type="term" value="C:membrane"/>
    <property type="evidence" value="ECO:0007669"/>
    <property type="project" value="UniProtKB-SubCell"/>
</dbReference>
<name>A0A7D8YI24_9HELO</name>
<reference evidence="8 9" key="1">
    <citation type="submission" date="2018-05" db="EMBL/GenBank/DDBJ databases">
        <title>Whole genome sequencing for identification of molecular markers to develop diagnostic detection tools for the regulated plant pathogen Lachnellula willkommii.</title>
        <authorList>
            <person name="Giroux E."/>
            <person name="Bilodeau G."/>
        </authorList>
    </citation>
    <scope>NUCLEOTIDE SEQUENCE [LARGE SCALE GENOMIC DNA]</scope>
    <source>
        <strain evidence="8 9">CBS 625.97</strain>
    </source>
</reference>
<feature type="transmembrane region" description="Helical" evidence="7">
    <location>
        <begin position="295"/>
        <end position="314"/>
    </location>
</feature>
<proteinExistence type="predicted"/>
<evidence type="ECO:0000256" key="4">
    <source>
        <dbReference type="ARBA" id="ARBA00022989"/>
    </source>
</evidence>
<evidence type="ECO:0000256" key="6">
    <source>
        <dbReference type="SAM" id="MobiDB-lite"/>
    </source>
</evidence>
<dbReference type="Pfam" id="PF13520">
    <property type="entry name" value="AA_permease_2"/>
    <property type="match status" value="1"/>
</dbReference>
<dbReference type="AlphaFoldDB" id="A0A7D8YI24"/>
<evidence type="ECO:0000256" key="2">
    <source>
        <dbReference type="ARBA" id="ARBA00022448"/>
    </source>
</evidence>
<comment type="subcellular location">
    <subcellularLocation>
        <location evidence="1">Membrane</location>
        <topology evidence="1">Multi-pass membrane protein</topology>
    </subcellularLocation>
</comment>
<feature type="transmembrane region" description="Helical" evidence="7">
    <location>
        <begin position="497"/>
        <end position="515"/>
    </location>
</feature>
<feature type="region of interest" description="Disordered" evidence="6">
    <location>
        <begin position="534"/>
        <end position="554"/>
    </location>
</feature>
<keyword evidence="3 7" id="KW-0812">Transmembrane</keyword>
<dbReference type="PIRSF" id="PIRSF006060">
    <property type="entry name" value="AA_transporter"/>
    <property type="match status" value="1"/>
</dbReference>
<keyword evidence="4 7" id="KW-1133">Transmembrane helix</keyword>
<evidence type="ECO:0000256" key="7">
    <source>
        <dbReference type="SAM" id="Phobius"/>
    </source>
</evidence>
<dbReference type="Proteomes" id="UP000481288">
    <property type="component" value="Unassembled WGS sequence"/>
</dbReference>
<evidence type="ECO:0000256" key="3">
    <source>
        <dbReference type="ARBA" id="ARBA00022692"/>
    </source>
</evidence>
<dbReference type="PANTHER" id="PTHR45649:SF10">
    <property type="entry name" value="AMINO ACID TRANSPORTER (EUROFUNG)"/>
    <property type="match status" value="1"/>
</dbReference>
<evidence type="ECO:0000313" key="8">
    <source>
        <dbReference type="EMBL" id="TVY50450.1"/>
    </source>
</evidence>
<dbReference type="EMBL" id="QGMG01001133">
    <property type="protein sequence ID" value="TVY50450.1"/>
    <property type="molecule type" value="Genomic_DNA"/>
</dbReference>
<keyword evidence="9" id="KW-1185">Reference proteome</keyword>
<evidence type="ECO:0000256" key="5">
    <source>
        <dbReference type="ARBA" id="ARBA00023136"/>
    </source>
</evidence>
<feature type="transmembrane region" description="Helical" evidence="7">
    <location>
        <begin position="134"/>
        <end position="158"/>
    </location>
</feature>
<evidence type="ECO:0000256" key="1">
    <source>
        <dbReference type="ARBA" id="ARBA00004141"/>
    </source>
</evidence>
<sequence>MASEDEKGPIATASTRPATEETSHQSNTMATIEDDDERLLAQIGYKQDMSRHFNQWSILSYAISVLGVLGSVPATYGTPLSLGGPAAAVWAWFIGSIMASFTSASVAELVSAYPTAGGMYFVTKSVVPPEHAALWAWVIGWLNLLGQGAGVASVSYTVGQMILATATMNSKYDRVAETYAYTPTPLHIVLLTIAFLVFFGVICSLTTKKLHEIELWFGPINILGSLAICITLLALTPNKQNAKWVFGHFVDGSGWGTGFSFLLSFLSVAWVMTDYDSTTHMSEETHDAAIQGPKAIRWSVTITGIVGWLMTITFCFCIDDLDAVVKSPTGVPAAQIFLNAGGRKGGTAMWFFVILVQAFTGASAMMAMTRMTYAFARDGAIPFSRFFSKINQHTRTPVNAVWLCVGFCSCMTLIGIGSTLTIVAIFNITAPALDFSYALVILARNIYANRIQFVPGPYQLGMWQKPINAITCTWVFIISIVLLFPTIRPVTALNMNYAVAVAAFIAVFSLGWWFAGARRTYTGPRTKELLIQVNTEEGNADGEEGEGEEDNMSS</sequence>
<feature type="transmembrane region" description="Helical" evidence="7">
    <location>
        <begin position="178"/>
        <end position="203"/>
    </location>
</feature>
<keyword evidence="2" id="KW-0813">Transport</keyword>
<comment type="caution">
    <text evidence="8">The sequence shown here is derived from an EMBL/GenBank/DDBJ whole genome shotgun (WGS) entry which is preliminary data.</text>
</comment>
<protein>
    <submittedName>
        <fullName evidence="8">Putative amino-acid permease</fullName>
    </submittedName>
</protein>
<feature type="transmembrane region" description="Helical" evidence="7">
    <location>
        <begin position="397"/>
        <end position="416"/>
    </location>
</feature>
<gene>
    <name evidence="8" type="ORF">LCER1_G008397</name>
</gene>
<feature type="transmembrane region" description="Helical" evidence="7">
    <location>
        <begin position="215"/>
        <end position="235"/>
    </location>
</feature>
<feature type="transmembrane region" description="Helical" evidence="7">
    <location>
        <begin position="467"/>
        <end position="485"/>
    </location>
</feature>
<evidence type="ECO:0000313" key="9">
    <source>
        <dbReference type="Proteomes" id="UP000481288"/>
    </source>
</evidence>
<dbReference type="OrthoDB" id="10054429at2759"/>